<gene>
    <name evidence="2" type="ORF">SAMN05421824_0320</name>
</gene>
<sequence length="42" mass="4613">MVQNILVFSALAIAIVFLVKKFVWSPKKKSSKSCGIDDCGCH</sequence>
<accession>A0A1H9AQE4</accession>
<reference evidence="2 3" key="1">
    <citation type="submission" date="2016-10" db="EMBL/GenBank/DDBJ databases">
        <authorList>
            <person name="de Groot N.N."/>
        </authorList>
    </citation>
    <scope>NUCLEOTIDE SEQUENCE [LARGE SCALE GENOMIC DNA]</scope>
    <source>
        <strain evidence="2 3">DSM 21035</strain>
    </source>
</reference>
<dbReference type="AlphaFoldDB" id="A0A1H9AQE4"/>
<keyword evidence="1" id="KW-1133">Transmembrane helix</keyword>
<keyword evidence="1" id="KW-0812">Transmembrane</keyword>
<keyword evidence="3" id="KW-1185">Reference proteome</keyword>
<evidence type="ECO:0000313" key="2">
    <source>
        <dbReference type="EMBL" id="SEP78940.1"/>
    </source>
</evidence>
<keyword evidence="1" id="KW-0472">Membrane</keyword>
<dbReference type="Pfam" id="PF12669">
    <property type="entry name" value="FeoB_associated"/>
    <property type="match status" value="1"/>
</dbReference>
<organism evidence="2 3">
    <name type="scientific">Hyunsoonleella jejuensis</name>
    <dbReference type="NCBI Taxonomy" id="419940"/>
    <lineage>
        <taxon>Bacteria</taxon>
        <taxon>Pseudomonadati</taxon>
        <taxon>Bacteroidota</taxon>
        <taxon>Flavobacteriia</taxon>
        <taxon>Flavobacteriales</taxon>
        <taxon>Flavobacteriaceae</taxon>
    </lineage>
</organism>
<dbReference type="Proteomes" id="UP000198999">
    <property type="component" value="Unassembled WGS sequence"/>
</dbReference>
<protein>
    <submittedName>
        <fullName evidence="2">Virus attachment protein p12 family protein</fullName>
    </submittedName>
</protein>
<feature type="transmembrane region" description="Helical" evidence="1">
    <location>
        <begin position="6"/>
        <end position="23"/>
    </location>
</feature>
<proteinExistence type="predicted"/>
<evidence type="ECO:0000256" key="1">
    <source>
        <dbReference type="SAM" id="Phobius"/>
    </source>
</evidence>
<dbReference type="EMBL" id="FOFN01000001">
    <property type="protein sequence ID" value="SEP78940.1"/>
    <property type="molecule type" value="Genomic_DNA"/>
</dbReference>
<name>A0A1H9AQE4_9FLAO</name>
<dbReference type="STRING" id="419940.SAMN05421824_0320"/>
<evidence type="ECO:0000313" key="3">
    <source>
        <dbReference type="Proteomes" id="UP000198999"/>
    </source>
</evidence>